<feature type="compositionally biased region" description="Basic and acidic residues" evidence="1">
    <location>
        <begin position="151"/>
        <end position="170"/>
    </location>
</feature>
<dbReference type="PANTHER" id="PTHR31286">
    <property type="entry name" value="GLYCINE-RICH CELL WALL STRUCTURAL PROTEIN 1.8-LIKE"/>
    <property type="match status" value="1"/>
</dbReference>
<dbReference type="EMBL" id="CACVBM020001095">
    <property type="protein sequence ID" value="CAA7030418.1"/>
    <property type="molecule type" value="Genomic_DNA"/>
</dbReference>
<dbReference type="Proteomes" id="UP000467841">
    <property type="component" value="Unassembled WGS sequence"/>
</dbReference>
<evidence type="ECO:0000256" key="1">
    <source>
        <dbReference type="SAM" id="MobiDB-lite"/>
    </source>
</evidence>
<comment type="caution">
    <text evidence="2">The sequence shown here is derived from an EMBL/GenBank/DDBJ whole genome shotgun (WGS) entry which is preliminary data.</text>
</comment>
<keyword evidence="3" id="KW-1185">Reference proteome</keyword>
<evidence type="ECO:0000313" key="2">
    <source>
        <dbReference type="EMBL" id="CAA7030418.1"/>
    </source>
</evidence>
<sequence length="529" mass="60097">MAPPPRKRIRARAPELDTTDLVHQNSLTLIGRLTNPQEQRMWTMIPYISSRWELQGRAVGSDLGLPLHYWKKELLSNIGKEIGDYKEQLLTNLTAKIKVEINGLQPLVKDVITEFEGGQEALVTFEYENLGKHCSYCYSLSDEVETCLEKPSTRLQKEGPARSTERDRHLTSKAGKLAEQRPFNLRRDRHGRPFGVRPSSKRMENVRPTEPDHPRNLTVEPLQTRRQQPPNISPPYKRNRLDPSTHQSRHDQEPARTDPGLGHPEASRRPKLLNTPTRQIWREKPPSLVDQTDDISTTLLPIQITGRNLEIEAFTPPERIRSEADIMSSLQEVTVQYTNVDDPIERAARTQRVLEGEARGLMTDSARSIFNAQTSQQHNVIPSSGEKFLIILLEGGDERTDNQLPTHTQEKPRRPRGRPPTKKPNQNINATEAGPSKRKGKQSRISPFLRISPLPRIIQTRTPPVSHNHGTRRNRVTLHRGATGPATPSSVPLPTTIIPATRKAMRKVMIGFVCGCERYEMRCGGMQQW</sequence>
<accession>A0A6D2IRY5</accession>
<dbReference type="PANTHER" id="PTHR31286:SF163">
    <property type="entry name" value="ZINC KNUCKLE CX2CX4HX4C DOMAIN-CONTAINING PROTEIN"/>
    <property type="match status" value="1"/>
</dbReference>
<gene>
    <name evidence="2" type="ORF">MERR_LOCUS17653</name>
</gene>
<feature type="compositionally biased region" description="Basic and acidic residues" evidence="1">
    <location>
        <begin position="201"/>
        <end position="215"/>
    </location>
</feature>
<feature type="region of interest" description="Disordered" evidence="1">
    <location>
        <begin position="396"/>
        <end position="449"/>
    </location>
</feature>
<evidence type="ECO:0008006" key="4">
    <source>
        <dbReference type="Google" id="ProtNLM"/>
    </source>
</evidence>
<dbReference type="InterPro" id="IPR040256">
    <property type="entry name" value="At4g02000-like"/>
</dbReference>
<dbReference type="AlphaFoldDB" id="A0A6D2IRY5"/>
<name>A0A6D2IRY5_9BRAS</name>
<proteinExistence type="predicted"/>
<evidence type="ECO:0000313" key="3">
    <source>
        <dbReference type="Proteomes" id="UP000467841"/>
    </source>
</evidence>
<feature type="compositionally biased region" description="Basic and acidic residues" evidence="1">
    <location>
        <begin position="239"/>
        <end position="256"/>
    </location>
</feature>
<reference evidence="2" key="1">
    <citation type="submission" date="2020-01" db="EMBL/GenBank/DDBJ databases">
        <authorList>
            <person name="Mishra B."/>
        </authorList>
    </citation>
    <scope>NUCLEOTIDE SEQUENCE [LARGE SCALE GENOMIC DNA]</scope>
</reference>
<organism evidence="2 3">
    <name type="scientific">Microthlaspi erraticum</name>
    <dbReference type="NCBI Taxonomy" id="1685480"/>
    <lineage>
        <taxon>Eukaryota</taxon>
        <taxon>Viridiplantae</taxon>
        <taxon>Streptophyta</taxon>
        <taxon>Embryophyta</taxon>
        <taxon>Tracheophyta</taxon>
        <taxon>Spermatophyta</taxon>
        <taxon>Magnoliopsida</taxon>
        <taxon>eudicotyledons</taxon>
        <taxon>Gunneridae</taxon>
        <taxon>Pentapetalae</taxon>
        <taxon>rosids</taxon>
        <taxon>malvids</taxon>
        <taxon>Brassicales</taxon>
        <taxon>Brassicaceae</taxon>
        <taxon>Coluteocarpeae</taxon>
        <taxon>Microthlaspi</taxon>
    </lineage>
</organism>
<feature type="region of interest" description="Disordered" evidence="1">
    <location>
        <begin position="151"/>
        <end position="275"/>
    </location>
</feature>
<protein>
    <recommendedName>
        <fullName evidence="4">Zinc knuckle CX2CX4HX4C domain-containing protein</fullName>
    </recommendedName>
</protein>